<feature type="transmembrane region" description="Helical" evidence="1">
    <location>
        <begin position="52"/>
        <end position="77"/>
    </location>
</feature>
<dbReference type="Pfam" id="PF08592">
    <property type="entry name" value="Anthrone_oxy"/>
    <property type="match status" value="1"/>
</dbReference>
<proteinExistence type="predicted"/>
<dbReference type="RefSeq" id="WP_116706697.1">
    <property type="nucleotide sequence ID" value="NZ_QEKW01000001.1"/>
</dbReference>
<dbReference type="InterPro" id="IPR013901">
    <property type="entry name" value="Anthrone_oxy"/>
</dbReference>
<keyword evidence="3" id="KW-1185">Reference proteome</keyword>
<accession>A0A2U1FSB9</accession>
<evidence type="ECO:0000313" key="3">
    <source>
        <dbReference type="Proteomes" id="UP000245639"/>
    </source>
</evidence>
<keyword evidence="1" id="KW-1133">Transmembrane helix</keyword>
<sequence>MTVLVPAVVLVAGALSALLAGLYLAFSLTIMPALARMPDRVLVTVMQAVNRVILRPAFLLLFLGAPLTAVAAVVLLLVHGAPATSVVLAGVGGVLQVASLVMTVVVHVPRNEALDRADPDDADDVVRAREAFERPWTRAHRVRATITTMGALALLAA</sequence>
<dbReference type="EMBL" id="QEKW01000001">
    <property type="protein sequence ID" value="PVZ14950.1"/>
    <property type="molecule type" value="Genomic_DNA"/>
</dbReference>
<dbReference type="Proteomes" id="UP000245639">
    <property type="component" value="Unassembled WGS sequence"/>
</dbReference>
<protein>
    <submittedName>
        <fullName evidence="2">Putative membrane protein</fullName>
    </submittedName>
</protein>
<evidence type="ECO:0000256" key="1">
    <source>
        <dbReference type="SAM" id="Phobius"/>
    </source>
</evidence>
<dbReference type="AlphaFoldDB" id="A0A2U1FSB9"/>
<name>A0A2U1FSB9_9PSEU</name>
<keyword evidence="1" id="KW-0472">Membrane</keyword>
<feature type="transmembrane region" description="Helical" evidence="1">
    <location>
        <begin position="83"/>
        <end position="106"/>
    </location>
</feature>
<organism evidence="2 3">
    <name type="scientific">Actinomycetospora cinnamomea</name>
    <dbReference type="NCBI Taxonomy" id="663609"/>
    <lineage>
        <taxon>Bacteria</taxon>
        <taxon>Bacillati</taxon>
        <taxon>Actinomycetota</taxon>
        <taxon>Actinomycetes</taxon>
        <taxon>Pseudonocardiales</taxon>
        <taxon>Pseudonocardiaceae</taxon>
        <taxon>Actinomycetospora</taxon>
    </lineage>
</organism>
<evidence type="ECO:0000313" key="2">
    <source>
        <dbReference type="EMBL" id="PVZ14950.1"/>
    </source>
</evidence>
<comment type="caution">
    <text evidence="2">The sequence shown here is derived from an EMBL/GenBank/DDBJ whole genome shotgun (WGS) entry which is preliminary data.</text>
</comment>
<feature type="transmembrane region" description="Helical" evidence="1">
    <location>
        <begin position="6"/>
        <end position="31"/>
    </location>
</feature>
<gene>
    <name evidence="2" type="ORF">C8D89_101818</name>
</gene>
<keyword evidence="1" id="KW-0812">Transmembrane</keyword>
<reference evidence="2 3" key="1">
    <citation type="submission" date="2018-04" db="EMBL/GenBank/DDBJ databases">
        <title>Genomic Encyclopedia of Type Strains, Phase IV (KMG-IV): sequencing the most valuable type-strain genomes for metagenomic binning, comparative biology and taxonomic classification.</title>
        <authorList>
            <person name="Goeker M."/>
        </authorList>
    </citation>
    <scope>NUCLEOTIDE SEQUENCE [LARGE SCALE GENOMIC DNA]</scope>
    <source>
        <strain evidence="2 3">DSM 45771</strain>
    </source>
</reference>